<evidence type="ECO:0000256" key="2">
    <source>
        <dbReference type="ARBA" id="ARBA00009387"/>
    </source>
</evidence>
<dbReference type="PANTHER" id="PTHR37423:SF2">
    <property type="entry name" value="MEMBRANE-BOUND LYTIC MUREIN TRANSGLYCOSYLASE C"/>
    <property type="match status" value="1"/>
</dbReference>
<accession>A0A543KF23</accession>
<dbReference type="PANTHER" id="PTHR37423">
    <property type="entry name" value="SOLUBLE LYTIC MUREIN TRANSGLYCOSYLASE-RELATED"/>
    <property type="match status" value="1"/>
</dbReference>
<protein>
    <submittedName>
        <fullName evidence="5">Transglycosylase-like protein with SLT domain</fullName>
    </submittedName>
</protein>
<dbReference type="AlphaFoldDB" id="A0A543KF23"/>
<feature type="chain" id="PRO_5021847601" evidence="3">
    <location>
        <begin position="30"/>
        <end position="290"/>
    </location>
</feature>
<evidence type="ECO:0000256" key="1">
    <source>
        <dbReference type="ARBA" id="ARBA00007734"/>
    </source>
</evidence>
<dbReference type="Pfam" id="PF01464">
    <property type="entry name" value="SLT"/>
    <property type="match status" value="1"/>
</dbReference>
<keyword evidence="6" id="KW-1185">Reference proteome</keyword>
<evidence type="ECO:0000259" key="4">
    <source>
        <dbReference type="Pfam" id="PF01464"/>
    </source>
</evidence>
<evidence type="ECO:0000256" key="3">
    <source>
        <dbReference type="SAM" id="SignalP"/>
    </source>
</evidence>
<sequence length="290" mass="30632">MSLLWLCRTLFVPCLALGMVVTSAPPVWAESPAPATRGATNDFSFRRVPVAPAQTGPRITVQIDPEEQARLLAVTPRVAPIITPRAPGQQAPASGYAWFWDKVSPKLEDSSGRFLSAVAALNSPVEGRSVRVPRMQFLQDIASAHGAHILRASVGTNVSPALALAVIAVESAGQVSAVSSAGAQGLMQLIPATAERFGVSDAFDTSQNIRGGIQYLDWLLKHFDNDVVLALAGYNAGEGAVRRNNGVPPFAETRDYVPKVLAAWLVARGLCATVPELPTDGCVFKIGQAG</sequence>
<proteinExistence type="inferred from homology"/>
<evidence type="ECO:0000313" key="5">
    <source>
        <dbReference type="EMBL" id="TQM93675.1"/>
    </source>
</evidence>
<comment type="caution">
    <text evidence="5">The sequence shown here is derived from an EMBL/GenBank/DDBJ whole genome shotgun (WGS) entry which is preliminary data.</text>
</comment>
<evidence type="ECO:0000313" key="6">
    <source>
        <dbReference type="Proteomes" id="UP000320582"/>
    </source>
</evidence>
<dbReference type="EMBL" id="VFPT01000001">
    <property type="protein sequence ID" value="TQM93675.1"/>
    <property type="molecule type" value="Genomic_DNA"/>
</dbReference>
<dbReference type="Gene3D" id="1.10.530.10">
    <property type="match status" value="1"/>
</dbReference>
<dbReference type="SUPFAM" id="SSF53955">
    <property type="entry name" value="Lysozyme-like"/>
    <property type="match status" value="1"/>
</dbReference>
<dbReference type="Proteomes" id="UP000320582">
    <property type="component" value="Unassembled WGS sequence"/>
</dbReference>
<comment type="similarity">
    <text evidence="1">Belongs to the transglycosylase Slt family.</text>
</comment>
<feature type="domain" description="Transglycosylase SLT" evidence="4">
    <location>
        <begin position="152"/>
        <end position="248"/>
    </location>
</feature>
<reference evidence="5 6" key="1">
    <citation type="submission" date="2019-06" db="EMBL/GenBank/DDBJ databases">
        <title>Genomic Encyclopedia of Archaeal and Bacterial Type Strains, Phase II (KMG-II): from individual species to whole genera.</title>
        <authorList>
            <person name="Goeker M."/>
        </authorList>
    </citation>
    <scope>NUCLEOTIDE SEQUENCE [LARGE SCALE GENOMIC DNA]</scope>
    <source>
        <strain evidence="5 6">DSM 18423</strain>
    </source>
</reference>
<feature type="signal peptide" evidence="3">
    <location>
        <begin position="1"/>
        <end position="29"/>
    </location>
</feature>
<dbReference type="InterPro" id="IPR023346">
    <property type="entry name" value="Lysozyme-like_dom_sf"/>
</dbReference>
<dbReference type="InterPro" id="IPR008258">
    <property type="entry name" value="Transglycosylase_SLT_dom_1"/>
</dbReference>
<comment type="similarity">
    <text evidence="2">Belongs to the virb1 family.</text>
</comment>
<dbReference type="CDD" id="cd00254">
    <property type="entry name" value="LT-like"/>
    <property type="match status" value="1"/>
</dbReference>
<keyword evidence="3" id="KW-0732">Signal</keyword>
<organism evidence="5 6">
    <name type="scientific">Roseinatronobacter monicus</name>
    <dbReference type="NCBI Taxonomy" id="393481"/>
    <lineage>
        <taxon>Bacteria</taxon>
        <taxon>Pseudomonadati</taxon>
        <taxon>Pseudomonadota</taxon>
        <taxon>Alphaproteobacteria</taxon>
        <taxon>Rhodobacterales</taxon>
        <taxon>Paracoccaceae</taxon>
        <taxon>Roseinatronobacter</taxon>
    </lineage>
</organism>
<gene>
    <name evidence="5" type="ORF">BD293_2320</name>
</gene>
<name>A0A543KF23_9RHOB</name>